<accession>A0ACC8DPG1</accession>
<comment type="caution">
    <text evidence="1">The sequence shown here is derived from an EMBL/GenBank/DDBJ whole genome shotgun (WGS) entry which is preliminary data.</text>
</comment>
<dbReference type="Proteomes" id="UP000091857">
    <property type="component" value="Chromosome 5"/>
</dbReference>
<sequence length="1068" mass="120640">MAKRSDFAQKLLDDLRARKDRISASQSSKSSKPLAADAYSYSKQAYRGSREMKTHGPSGLKNGSACHKSTGGSRTLSVGEASNKIIPFGRGRSSEHGDLSLALAFALENGGKLRRMDSAGNSSMLDFLNQIGRRSFDLAKMERSSIDRHRSATSHFPTVSHLHIKEISKGAQKLNQILSACSNGLNFDRYSIEIGTELLKGAMELEESLRMLVNLQEASEYMISPQSKTRITLLDDDEDNDNINVQQDDNKQLAQRIFSFDKPSKNSHYIQEAARTDLKQRLMALTYKSETTNFDHDTHTLSTTNSTFQTQPASYSPNVKTFQALSEHKNHSGPSKLKPENGRIPNVIAKLMGLEELPGNDGSKYITNKESSSKGKTEQTAAKKPPDGSLTHERKTKDAGILSSPIRKHKQIQSNQIQSAQDMTHSLQAERNLANRHTRFEGSIHAVKLVQEDVEWIKPTRSSNKANMNIAKHQSNIDQSSQSIGNQKDIKEKEQKQDNPKLRELKSNKKGETKELILKRQPQQMTHQPPNGSEAATLLQGQVECNLTMLKTERIDVHRLPSDNQLKSFDDLAFQQTQMLQNVESQGGKHHAEENQQQSVKEKIQVRRQIGSETRRLPKKHSHKSPAIADNGSYSESNGTIQSTGFPNKRQHGDLVQEKSSSNCSINMQDSMNKNSNQNTSPRNLNSEVIKGKNRTGIPPEKEEKPVHLLPAVQKGKVTKVQKVEVPQKTDKLAIRRIGNPHNLARPLKHQTSIMQQTKQRRNKKLVQSKEEERLRPSRSKEAESCIIKSNKSVSSMQQPNMLEELQSQAEKPSTLCCPPTDDECQNLNGPQILAPDEISSSMIKDQQGHEPDIDIDKCISHSSLLDPLSRTHEDRKDTTYPSQLENQKVSELETQELLTESEDHLKQILIKSPLFLNTAEALFKLNIPLDIRHAGGHDYHDEESKLILDCGYEVMKRKGKRQELSVNPFRRISITSPKVSSLDDLIKQLDKDFKKLKYTTECVVEDYLPKMLEIDVYNRDLDVNCMWDFGWHEMTFTLLEKDDVIRDVERHVLNALLDEVTRDLLVF</sequence>
<keyword evidence="2" id="KW-1185">Reference proteome</keyword>
<dbReference type="EMBL" id="CM004391">
    <property type="protein sequence ID" value="OAY51256.2"/>
    <property type="molecule type" value="Genomic_DNA"/>
</dbReference>
<gene>
    <name evidence="1" type="ORF">MANES_05G160500v8</name>
</gene>
<proteinExistence type="predicted"/>
<evidence type="ECO:0000313" key="1">
    <source>
        <dbReference type="EMBL" id="OAY51256.2"/>
    </source>
</evidence>
<organism evidence="1 2">
    <name type="scientific">Manihot esculenta</name>
    <name type="common">Cassava</name>
    <name type="synonym">Jatropha manihot</name>
    <dbReference type="NCBI Taxonomy" id="3983"/>
    <lineage>
        <taxon>Eukaryota</taxon>
        <taxon>Viridiplantae</taxon>
        <taxon>Streptophyta</taxon>
        <taxon>Embryophyta</taxon>
        <taxon>Tracheophyta</taxon>
        <taxon>Spermatophyta</taxon>
        <taxon>Magnoliopsida</taxon>
        <taxon>eudicotyledons</taxon>
        <taxon>Gunneridae</taxon>
        <taxon>Pentapetalae</taxon>
        <taxon>rosids</taxon>
        <taxon>fabids</taxon>
        <taxon>Malpighiales</taxon>
        <taxon>Euphorbiaceae</taxon>
        <taxon>Crotonoideae</taxon>
        <taxon>Manihoteae</taxon>
        <taxon>Manihot</taxon>
    </lineage>
</organism>
<name>A0ACC8DPG1_MANES</name>
<reference evidence="2" key="1">
    <citation type="journal article" date="2016" name="Nat. Biotechnol.">
        <title>Sequencing wild and cultivated cassava and related species reveals extensive interspecific hybridization and genetic diversity.</title>
        <authorList>
            <person name="Bredeson J.V."/>
            <person name="Lyons J.B."/>
            <person name="Prochnik S.E."/>
            <person name="Wu G.A."/>
            <person name="Ha C.M."/>
            <person name="Edsinger-Gonzales E."/>
            <person name="Grimwood J."/>
            <person name="Schmutz J."/>
            <person name="Rabbi I.Y."/>
            <person name="Egesi C."/>
            <person name="Nauluvula P."/>
            <person name="Lebot V."/>
            <person name="Ndunguru J."/>
            <person name="Mkamilo G."/>
            <person name="Bart R.S."/>
            <person name="Setter T.L."/>
            <person name="Gleadow R.M."/>
            <person name="Kulakow P."/>
            <person name="Ferguson M.E."/>
            <person name="Rounsley S."/>
            <person name="Rokhsar D.S."/>
        </authorList>
    </citation>
    <scope>NUCLEOTIDE SEQUENCE [LARGE SCALE GENOMIC DNA]</scope>
    <source>
        <strain evidence="2">cv. AM560-2</strain>
    </source>
</reference>
<evidence type="ECO:0000313" key="2">
    <source>
        <dbReference type="Proteomes" id="UP000091857"/>
    </source>
</evidence>
<protein>
    <submittedName>
        <fullName evidence="1">Uncharacterized protein</fullName>
    </submittedName>
</protein>